<name>A0A328BH45_9BACT</name>
<dbReference type="Gene3D" id="2.60.40.1180">
    <property type="entry name" value="Golgi alpha-mannosidase II"/>
    <property type="match status" value="1"/>
</dbReference>
<keyword evidence="6" id="KW-1185">Reference proteome</keyword>
<sequence>MYSFLTTSPWPDYELLDSGNFQKLERFGRYVLSRPEPQAVWDPHLPQSEWDRAHATFTREKGANAATEKGQWKLKPGMAEQWYIDYERPDGLKLRFRLGLSSFKHVGLFPEQDPNWQFIYEQTKQRRAEKPRVLNLFAYTGGATLAARAAGADVTHLDSVKQVNFWARDNMEASGLDGVRWLVEDAFKYVQREVKRGNKYQGLILDPPAYGRGPTGEKWQLEDQLNEMLKMCRELLDPQDHFYVINLYSIGYSALILDNLIDTIYAPYGRQREIGEIYLHDKGQRKLPLGTFCRFAN</sequence>
<evidence type="ECO:0000256" key="2">
    <source>
        <dbReference type="ARBA" id="ARBA00022679"/>
    </source>
</evidence>
<dbReference type="InterPro" id="IPR019614">
    <property type="entry name" value="SAM-dep_methyl-trfase"/>
</dbReference>
<gene>
    <name evidence="5" type="ORF">DLM85_11405</name>
</gene>
<organism evidence="5 6">
    <name type="scientific">Hymenobacter edaphi</name>
    <dbReference type="NCBI Taxonomy" id="2211146"/>
    <lineage>
        <taxon>Bacteria</taxon>
        <taxon>Pseudomonadati</taxon>
        <taxon>Bacteroidota</taxon>
        <taxon>Cytophagia</taxon>
        <taxon>Cytophagales</taxon>
        <taxon>Hymenobacteraceae</taxon>
        <taxon>Hymenobacter</taxon>
    </lineage>
</organism>
<dbReference type="GO" id="GO:0032259">
    <property type="term" value="P:methylation"/>
    <property type="evidence" value="ECO:0007669"/>
    <property type="project" value="UniProtKB-KW"/>
</dbReference>
<reference evidence="6" key="1">
    <citation type="submission" date="2018-05" db="EMBL/GenBank/DDBJ databases">
        <authorList>
            <person name="Nie L."/>
        </authorList>
    </citation>
    <scope>NUCLEOTIDE SEQUENCE [LARGE SCALE GENOMIC DNA]</scope>
    <source>
        <strain evidence="6">NL</strain>
    </source>
</reference>
<keyword evidence="3" id="KW-0949">S-adenosyl-L-methionine</keyword>
<keyword evidence="1" id="KW-0489">Methyltransferase</keyword>
<feature type="domain" description="S-adenosylmethionine-dependent methyltransferase" evidence="4">
    <location>
        <begin position="93"/>
        <end position="253"/>
    </location>
</feature>
<keyword evidence="2" id="KW-0808">Transferase</keyword>
<dbReference type="EMBL" id="QHKM01000003">
    <property type="protein sequence ID" value="RAK66812.1"/>
    <property type="molecule type" value="Genomic_DNA"/>
</dbReference>
<dbReference type="PANTHER" id="PTHR43042:SF2">
    <property type="entry name" value="SAM-DEPENDENT METHYLTRANSFERASE"/>
    <property type="match status" value="1"/>
</dbReference>
<dbReference type="RefSeq" id="WP_111478233.1">
    <property type="nucleotide sequence ID" value="NZ_QHKM01000003.1"/>
</dbReference>
<evidence type="ECO:0000259" key="4">
    <source>
        <dbReference type="Pfam" id="PF10672"/>
    </source>
</evidence>
<evidence type="ECO:0000313" key="5">
    <source>
        <dbReference type="EMBL" id="RAK66812.1"/>
    </source>
</evidence>
<dbReference type="AlphaFoldDB" id="A0A328BH45"/>
<accession>A0A328BH45</accession>
<dbReference type="InterPro" id="IPR029063">
    <property type="entry name" value="SAM-dependent_MTases_sf"/>
</dbReference>
<evidence type="ECO:0000256" key="3">
    <source>
        <dbReference type="ARBA" id="ARBA00022691"/>
    </source>
</evidence>
<dbReference type="PANTHER" id="PTHR43042">
    <property type="entry name" value="SAM-DEPENDENT METHYLTRANSFERASE"/>
    <property type="match status" value="1"/>
</dbReference>
<dbReference type="OrthoDB" id="9805492at2"/>
<dbReference type="Proteomes" id="UP000248553">
    <property type="component" value="Unassembled WGS sequence"/>
</dbReference>
<evidence type="ECO:0000256" key="1">
    <source>
        <dbReference type="ARBA" id="ARBA00022603"/>
    </source>
</evidence>
<dbReference type="SUPFAM" id="SSF53335">
    <property type="entry name" value="S-adenosyl-L-methionine-dependent methyltransferases"/>
    <property type="match status" value="1"/>
</dbReference>
<comment type="caution">
    <text evidence="5">The sequence shown here is derived from an EMBL/GenBank/DDBJ whole genome shotgun (WGS) entry which is preliminary data.</text>
</comment>
<dbReference type="Pfam" id="PF10672">
    <property type="entry name" value="Methyltrans_SAM"/>
    <property type="match status" value="1"/>
</dbReference>
<dbReference type="GO" id="GO:0008168">
    <property type="term" value="F:methyltransferase activity"/>
    <property type="evidence" value="ECO:0007669"/>
    <property type="project" value="UniProtKB-KW"/>
</dbReference>
<dbReference type="Gene3D" id="3.40.50.150">
    <property type="entry name" value="Vaccinia Virus protein VP39"/>
    <property type="match status" value="1"/>
</dbReference>
<protein>
    <submittedName>
        <fullName evidence="5">Oxidoreductase</fullName>
    </submittedName>
</protein>
<evidence type="ECO:0000313" key="6">
    <source>
        <dbReference type="Proteomes" id="UP000248553"/>
    </source>
</evidence>
<dbReference type="InterPro" id="IPR013780">
    <property type="entry name" value="Glyco_hydro_b"/>
</dbReference>
<proteinExistence type="predicted"/>